<sequence length="1053" mass="116846">MEAINSSAGAVVPSHSGFMSIKLDRTNYPLWLAQIVPILKSKNLMGFVTGTNPCPPEFKRNTDGTVTTEVDPRYATWHQQDQMILSWINNSLSPTVLSTVAQFTSSQATWSSLEKRYASQSKNRILQLRHDLLTVKGEGLSISDFVDKINQIADNLALAGKPVDDDELVNIILNNVGPAYEVTVSSAQARDTSISYDDLVALLLNAEMRLKAQQTPSLEASPTAMYTPKATQSNNRGRNSVHHRGSNMRGRGPSGFRRNQNWSQPQSGSVSFGNSGPMPSRPPCQICNRSGHSALDCYQRMNHAYEGRIPTQKLTAMAATASSNIPSTTWISDSGASNHITADLTNLAIHNEYQGKDHVAVGNGAGLTIAHTGSSKFTCGSSTFALKNILHCPSIAANLLSIYQFTRDNNCYFVFYSDCFYVKDVKTGKTLFRGKSEHGLYPFRIHTQISTKSGRPFALVGVRVSVPIWHSRLGHPANNTLSHLISNKCLLMHDPPTQNPPNVPTTSITPTTNILITPPIITEPTQPNTTPIPNPIITETSPPTTNPHPMVTRSQAGISKPNPKYALNVTYDPTLLEPTCYTQAAKYEEWRKAMGVEFNALQQSGTWSLVPPTSDMNILPNKWVFKIKKRSDGTIERYKARLVANGYHQQEGIDYTETFSPVVKHSTIRIILALAVHHKWPIRQLDVQNAFLHGILSRGSTSSSHISSLIQNLGRLFSMKDLGPLHYFLGLEAVYSTTGLHLTQTKYTMDLLFRTKFQDVKPISSPATAGKKLSLYDGDPLSDPTEFRSVVGALQYLTLTRPDICFAVNQVCQFLHQPTTNHWTAVKRILRYLKDTPDHGLFYQPGSLMLEAYSDADYAGCPDDRHSTGGYCVYLGHNPISWSAKKQRTVSRSSTEAEYRQLAYTAAELSWIRSLFKDLGVCLSTPRIWCDNISSISLASNPVFHARTKHLEVDYHYVRDKVVRKELEVCYISTTDQVADIFTKGLSKSRFLLLTNKLMVRSRPISLRGCDNHGKSAFKSNSNTTTYDSQSDMISTENRTPAVPAVYPTMILS</sequence>
<feature type="region of interest" description="Disordered" evidence="2">
    <location>
        <begin position="214"/>
        <end position="281"/>
    </location>
</feature>
<dbReference type="CDD" id="cd09272">
    <property type="entry name" value="RNase_HI_RT_Ty1"/>
    <property type="match status" value="1"/>
</dbReference>
<keyword evidence="1" id="KW-0378">Hydrolase</keyword>
<dbReference type="Pfam" id="PF22936">
    <property type="entry name" value="Pol_BBD"/>
    <property type="match status" value="1"/>
</dbReference>
<reference evidence="5" key="1">
    <citation type="submission" date="2018-02" db="EMBL/GenBank/DDBJ databases">
        <authorList>
            <person name="Cohen D.B."/>
            <person name="Kent A.D."/>
        </authorList>
    </citation>
    <scope>NUCLEOTIDE SEQUENCE</scope>
</reference>
<dbReference type="Pfam" id="PF14223">
    <property type="entry name" value="Retrotran_gag_2"/>
    <property type="match status" value="1"/>
</dbReference>
<organism evidence="5">
    <name type="scientific">Fagus sylvatica</name>
    <name type="common">Beechnut</name>
    <dbReference type="NCBI Taxonomy" id="28930"/>
    <lineage>
        <taxon>Eukaryota</taxon>
        <taxon>Viridiplantae</taxon>
        <taxon>Streptophyta</taxon>
        <taxon>Embryophyta</taxon>
        <taxon>Tracheophyta</taxon>
        <taxon>Spermatophyta</taxon>
        <taxon>Magnoliopsida</taxon>
        <taxon>eudicotyledons</taxon>
        <taxon>Gunneridae</taxon>
        <taxon>Pentapetalae</taxon>
        <taxon>rosids</taxon>
        <taxon>fabids</taxon>
        <taxon>Fagales</taxon>
        <taxon>Fagaceae</taxon>
        <taxon>Fagus</taxon>
    </lineage>
</organism>
<gene>
    <name evidence="5" type="ORF">FSB_LOCUS8989</name>
</gene>
<dbReference type="InterPro" id="IPR054722">
    <property type="entry name" value="PolX-like_BBD"/>
</dbReference>
<feature type="compositionally biased region" description="Polar residues" evidence="2">
    <location>
        <begin position="229"/>
        <end position="238"/>
    </location>
</feature>
<dbReference type="GO" id="GO:0004190">
    <property type="term" value="F:aspartic-type endopeptidase activity"/>
    <property type="evidence" value="ECO:0007669"/>
    <property type="project" value="UniProtKB-KW"/>
</dbReference>
<dbReference type="PANTHER" id="PTHR11439:SF455">
    <property type="entry name" value="RLK (RECEPTOR-LIKE PROTEIN KINASE) 8, PUTATIVE-RELATED"/>
    <property type="match status" value="1"/>
</dbReference>
<dbReference type="AlphaFoldDB" id="A0A2N9EQM2"/>
<evidence type="ECO:0000256" key="2">
    <source>
        <dbReference type="SAM" id="MobiDB-lite"/>
    </source>
</evidence>
<accession>A0A2N9EQM2</accession>
<dbReference type="InterPro" id="IPR013103">
    <property type="entry name" value="RVT_2"/>
</dbReference>
<evidence type="ECO:0000313" key="5">
    <source>
        <dbReference type="EMBL" id="SPC81107.1"/>
    </source>
</evidence>
<evidence type="ECO:0000259" key="3">
    <source>
        <dbReference type="Pfam" id="PF07727"/>
    </source>
</evidence>
<dbReference type="EMBL" id="OIVN01000493">
    <property type="protein sequence ID" value="SPC81107.1"/>
    <property type="molecule type" value="Genomic_DNA"/>
</dbReference>
<dbReference type="PANTHER" id="PTHR11439">
    <property type="entry name" value="GAG-POL-RELATED RETROTRANSPOSON"/>
    <property type="match status" value="1"/>
</dbReference>
<name>A0A2N9EQM2_FAGSY</name>
<feature type="domain" description="Reverse transcriptase Ty1/copia-type" evidence="3">
    <location>
        <begin position="606"/>
        <end position="696"/>
    </location>
</feature>
<keyword evidence="1" id="KW-0064">Aspartyl protease</keyword>
<feature type="domain" description="Retrovirus-related Pol polyprotein from transposon TNT 1-94-like beta-barrel" evidence="4">
    <location>
        <begin position="330"/>
        <end position="407"/>
    </location>
</feature>
<keyword evidence="1" id="KW-0645">Protease</keyword>
<proteinExistence type="predicted"/>
<feature type="compositionally biased region" description="Polar residues" evidence="2">
    <location>
        <begin position="257"/>
        <end position="274"/>
    </location>
</feature>
<dbReference type="SUPFAM" id="SSF56672">
    <property type="entry name" value="DNA/RNA polymerases"/>
    <property type="match status" value="1"/>
</dbReference>
<evidence type="ECO:0000259" key="4">
    <source>
        <dbReference type="Pfam" id="PF22936"/>
    </source>
</evidence>
<dbReference type="Pfam" id="PF07727">
    <property type="entry name" value="RVT_2"/>
    <property type="match status" value="1"/>
</dbReference>
<dbReference type="InterPro" id="IPR043502">
    <property type="entry name" value="DNA/RNA_pol_sf"/>
</dbReference>
<protein>
    <submittedName>
        <fullName evidence="5">Uncharacterized protein</fullName>
    </submittedName>
</protein>
<evidence type="ECO:0000256" key="1">
    <source>
        <dbReference type="ARBA" id="ARBA00022750"/>
    </source>
</evidence>